<keyword evidence="2 9" id="KW-0812">Transmembrane</keyword>
<dbReference type="Gene3D" id="1.20.1070.10">
    <property type="entry name" value="Rhodopsin 7-helix transmembrane proteins"/>
    <property type="match status" value="1"/>
</dbReference>
<evidence type="ECO:0000256" key="5">
    <source>
        <dbReference type="ARBA" id="ARBA00023136"/>
    </source>
</evidence>
<evidence type="ECO:0000256" key="2">
    <source>
        <dbReference type="ARBA" id="ARBA00022692"/>
    </source>
</evidence>
<feature type="domain" description="G-protein coupled receptors family 1 profile" evidence="10">
    <location>
        <begin position="35"/>
        <end position="386"/>
    </location>
</feature>
<evidence type="ECO:0000256" key="8">
    <source>
        <dbReference type="SAM" id="MobiDB-lite"/>
    </source>
</evidence>
<feature type="transmembrane region" description="Helical" evidence="9">
    <location>
        <begin position="23"/>
        <end position="43"/>
    </location>
</feature>
<keyword evidence="6" id="KW-0675">Receptor</keyword>
<dbReference type="AlphaFoldDB" id="A0AA88Y6J7"/>
<dbReference type="GO" id="GO:0004930">
    <property type="term" value="F:G protein-coupled receptor activity"/>
    <property type="evidence" value="ECO:0007669"/>
    <property type="project" value="UniProtKB-KW"/>
</dbReference>
<evidence type="ECO:0000256" key="4">
    <source>
        <dbReference type="ARBA" id="ARBA00023040"/>
    </source>
</evidence>
<feature type="region of interest" description="Disordered" evidence="8">
    <location>
        <begin position="277"/>
        <end position="317"/>
    </location>
</feature>
<protein>
    <recommendedName>
        <fullName evidence="10">G-protein coupled receptors family 1 profile domain-containing protein</fullName>
    </recommendedName>
</protein>
<reference evidence="11" key="1">
    <citation type="submission" date="2019-08" db="EMBL/GenBank/DDBJ databases">
        <title>The improved chromosome-level genome for the pearl oyster Pinctada fucata martensii using PacBio sequencing and Hi-C.</title>
        <authorList>
            <person name="Zheng Z."/>
        </authorList>
    </citation>
    <scope>NUCLEOTIDE SEQUENCE</scope>
    <source>
        <strain evidence="11">ZZ-2019</strain>
        <tissue evidence="11">Adductor muscle</tissue>
    </source>
</reference>
<dbReference type="SUPFAM" id="SSF81321">
    <property type="entry name" value="Family A G protein-coupled receptor-like"/>
    <property type="match status" value="1"/>
</dbReference>
<dbReference type="InterPro" id="IPR000276">
    <property type="entry name" value="GPCR_Rhodpsn"/>
</dbReference>
<dbReference type="Pfam" id="PF00001">
    <property type="entry name" value="7tm_1"/>
    <property type="match status" value="1"/>
</dbReference>
<dbReference type="GO" id="GO:0005886">
    <property type="term" value="C:plasma membrane"/>
    <property type="evidence" value="ECO:0007669"/>
    <property type="project" value="TreeGrafter"/>
</dbReference>
<name>A0AA88Y6J7_PINIB</name>
<keyword evidence="12" id="KW-1185">Reference proteome</keyword>
<dbReference type="CDD" id="cd00637">
    <property type="entry name" value="7tm_classA_rhodopsin-like"/>
    <property type="match status" value="1"/>
</dbReference>
<sequence>MGNSSIHDALNQEFSQKLIPNTVIHTLLLLVGMIGNILVLIIYSLKMKHNMEARYFIPILAVYDTLTSLVSCVYFIVDNTYFVHFSSDVVCRIFVFLTGLTMMTSVAFLLAIAVQRYLKICRPLGKQMNLKWKRISVALIAIFNLVYNIPTLWLSGTGEVSVVYSGTNVTALSCLTGTGTYPLFEKIWYGLLSLVVVANIVCTTAIYIPVAVIVCRQFSKRKALQSSNETSVRSMDTSSTIDRTDKISTLTNTDMTMKKSQSAETFDKNISRTSSFDSDFKMSNESETSTSDTNKEDIPSKTFQSLPQLENSNKNKTKKSRGVNFNAMFMLIVIIYVVSYIPTSAMILVTKSVDNFWYSLSQGELLLYNGLSRMFIFNHIANPFIYGYFDLKFKEKLFQMIRRS</sequence>
<evidence type="ECO:0000259" key="10">
    <source>
        <dbReference type="PROSITE" id="PS50262"/>
    </source>
</evidence>
<comment type="subcellular location">
    <subcellularLocation>
        <location evidence="1">Membrane</location>
        <topology evidence="1">Multi-pass membrane protein</topology>
    </subcellularLocation>
</comment>
<evidence type="ECO:0000313" key="12">
    <source>
        <dbReference type="Proteomes" id="UP001186944"/>
    </source>
</evidence>
<evidence type="ECO:0000256" key="1">
    <source>
        <dbReference type="ARBA" id="ARBA00004141"/>
    </source>
</evidence>
<dbReference type="PROSITE" id="PS50262">
    <property type="entry name" value="G_PROTEIN_RECEP_F1_2"/>
    <property type="match status" value="1"/>
</dbReference>
<keyword evidence="7" id="KW-0807">Transducer</keyword>
<accession>A0AA88Y6J7</accession>
<feature type="transmembrane region" description="Helical" evidence="9">
    <location>
        <begin position="370"/>
        <end position="389"/>
    </location>
</feature>
<dbReference type="PANTHER" id="PTHR24243">
    <property type="entry name" value="G-PROTEIN COUPLED RECEPTOR"/>
    <property type="match status" value="1"/>
</dbReference>
<feature type="transmembrane region" description="Helical" evidence="9">
    <location>
        <begin position="89"/>
        <end position="114"/>
    </location>
</feature>
<evidence type="ECO:0000256" key="3">
    <source>
        <dbReference type="ARBA" id="ARBA00022989"/>
    </source>
</evidence>
<feature type="transmembrane region" description="Helical" evidence="9">
    <location>
        <begin position="187"/>
        <end position="215"/>
    </location>
</feature>
<keyword evidence="4" id="KW-0297">G-protein coupled receptor</keyword>
<keyword evidence="5 9" id="KW-0472">Membrane</keyword>
<dbReference type="PRINTS" id="PR00237">
    <property type="entry name" value="GPCRRHODOPSN"/>
</dbReference>
<evidence type="ECO:0000313" key="11">
    <source>
        <dbReference type="EMBL" id="KAK3090361.1"/>
    </source>
</evidence>
<comment type="caution">
    <text evidence="11">The sequence shown here is derived from an EMBL/GenBank/DDBJ whole genome shotgun (WGS) entry which is preliminary data.</text>
</comment>
<dbReference type="PANTHER" id="PTHR24243:SF224">
    <property type="entry name" value="G-PROTEIN COUPLED RECEPTOR 19-RELATED"/>
    <property type="match status" value="1"/>
</dbReference>
<evidence type="ECO:0000256" key="9">
    <source>
        <dbReference type="SAM" id="Phobius"/>
    </source>
</evidence>
<evidence type="ECO:0000256" key="7">
    <source>
        <dbReference type="ARBA" id="ARBA00023224"/>
    </source>
</evidence>
<feature type="transmembrane region" description="Helical" evidence="9">
    <location>
        <begin position="55"/>
        <end position="77"/>
    </location>
</feature>
<gene>
    <name evidence="11" type="ORF">FSP39_011208</name>
</gene>
<keyword evidence="3 9" id="KW-1133">Transmembrane helix</keyword>
<feature type="transmembrane region" description="Helical" evidence="9">
    <location>
        <begin position="323"/>
        <end position="350"/>
    </location>
</feature>
<organism evidence="11 12">
    <name type="scientific">Pinctada imbricata</name>
    <name type="common">Atlantic pearl-oyster</name>
    <name type="synonym">Pinctada martensii</name>
    <dbReference type="NCBI Taxonomy" id="66713"/>
    <lineage>
        <taxon>Eukaryota</taxon>
        <taxon>Metazoa</taxon>
        <taxon>Spiralia</taxon>
        <taxon>Lophotrochozoa</taxon>
        <taxon>Mollusca</taxon>
        <taxon>Bivalvia</taxon>
        <taxon>Autobranchia</taxon>
        <taxon>Pteriomorphia</taxon>
        <taxon>Pterioida</taxon>
        <taxon>Pterioidea</taxon>
        <taxon>Pteriidae</taxon>
        <taxon>Pinctada</taxon>
    </lineage>
</organism>
<dbReference type="EMBL" id="VSWD01000010">
    <property type="protein sequence ID" value="KAK3090361.1"/>
    <property type="molecule type" value="Genomic_DNA"/>
</dbReference>
<feature type="compositionally biased region" description="Polar residues" evidence="8">
    <location>
        <begin position="301"/>
        <end position="314"/>
    </location>
</feature>
<dbReference type="Proteomes" id="UP001186944">
    <property type="component" value="Unassembled WGS sequence"/>
</dbReference>
<dbReference type="InterPro" id="IPR017452">
    <property type="entry name" value="GPCR_Rhodpsn_7TM"/>
</dbReference>
<evidence type="ECO:0000256" key="6">
    <source>
        <dbReference type="ARBA" id="ARBA00023170"/>
    </source>
</evidence>
<feature type="transmembrane region" description="Helical" evidence="9">
    <location>
        <begin position="135"/>
        <end position="154"/>
    </location>
</feature>
<proteinExistence type="predicted"/>